<dbReference type="PANTHER" id="PTHR12589:SF7">
    <property type="entry name" value="6-PYRUVOYL TETRAHYDROBIOPTERIN SYNTHASE"/>
    <property type="match status" value="1"/>
</dbReference>
<dbReference type="GO" id="GO:0016829">
    <property type="term" value="F:lyase activity"/>
    <property type="evidence" value="ECO:0007669"/>
    <property type="project" value="UniProtKB-KW"/>
</dbReference>
<dbReference type="SUPFAM" id="SSF55620">
    <property type="entry name" value="Tetrahydrobiopterin biosynthesis enzymes-like"/>
    <property type="match status" value="1"/>
</dbReference>
<comment type="cofactor">
    <cofactor evidence="1">
        <name>Zn(2+)</name>
        <dbReference type="ChEBI" id="CHEBI:29105"/>
    </cofactor>
</comment>
<sequence>MIVAKKIGFDAAHYLPDYKGKCNQMHGHHWVVEVAVDGKVDEHTGMVVDFTLLKEFLKTIEETFDHKVVNDVIKNPTAENICFFIMRKFSDQVGGYSVDNPRKQEWREITPAWIKVWETEDSYALLSY</sequence>
<keyword evidence="2" id="KW-0479">Metal-binding</keyword>
<organism evidence="5">
    <name type="scientific">marine sediment metagenome</name>
    <dbReference type="NCBI Taxonomy" id="412755"/>
    <lineage>
        <taxon>unclassified sequences</taxon>
        <taxon>metagenomes</taxon>
        <taxon>ecological metagenomes</taxon>
    </lineage>
</organism>
<dbReference type="InterPro" id="IPR007115">
    <property type="entry name" value="6-PTP_synth/QueD"/>
</dbReference>
<accession>A0A0F9NYB4</accession>
<dbReference type="AlphaFoldDB" id="A0A0F9NYB4"/>
<reference evidence="5" key="1">
    <citation type="journal article" date="2015" name="Nature">
        <title>Complex archaea that bridge the gap between prokaryotes and eukaryotes.</title>
        <authorList>
            <person name="Spang A."/>
            <person name="Saw J.H."/>
            <person name="Jorgensen S.L."/>
            <person name="Zaremba-Niedzwiedzka K."/>
            <person name="Martijn J."/>
            <person name="Lind A.E."/>
            <person name="van Eijk R."/>
            <person name="Schleper C."/>
            <person name="Guy L."/>
            <person name="Ettema T.J."/>
        </authorList>
    </citation>
    <scope>NUCLEOTIDE SEQUENCE</scope>
</reference>
<dbReference type="Gene3D" id="3.30.479.10">
    <property type="entry name" value="6-pyruvoyl tetrahydropterin synthase/QueD"/>
    <property type="match status" value="1"/>
</dbReference>
<evidence type="ECO:0000256" key="4">
    <source>
        <dbReference type="ARBA" id="ARBA00023239"/>
    </source>
</evidence>
<dbReference type="EMBL" id="LAZR01002879">
    <property type="protein sequence ID" value="KKN24485.1"/>
    <property type="molecule type" value="Genomic_DNA"/>
</dbReference>
<keyword evidence="3" id="KW-0862">Zinc</keyword>
<evidence type="ECO:0000313" key="5">
    <source>
        <dbReference type="EMBL" id="KKN24485.1"/>
    </source>
</evidence>
<dbReference type="Pfam" id="PF01242">
    <property type="entry name" value="PTPS"/>
    <property type="match status" value="1"/>
</dbReference>
<dbReference type="GO" id="GO:0046872">
    <property type="term" value="F:metal ion binding"/>
    <property type="evidence" value="ECO:0007669"/>
    <property type="project" value="UniProtKB-KW"/>
</dbReference>
<dbReference type="NCBIfam" id="TIGR03367">
    <property type="entry name" value="queuosine_QueD"/>
    <property type="match status" value="1"/>
</dbReference>
<protein>
    <recommendedName>
        <fullName evidence="6">6-carboxy-5,6,7,8-tetrahydropterin synthase</fullName>
    </recommendedName>
</protein>
<keyword evidence="4" id="KW-0456">Lyase</keyword>
<gene>
    <name evidence="5" type="ORF">LCGC14_0894250</name>
</gene>
<comment type="caution">
    <text evidence="5">The sequence shown here is derived from an EMBL/GenBank/DDBJ whole genome shotgun (WGS) entry which is preliminary data.</text>
</comment>
<proteinExistence type="predicted"/>
<evidence type="ECO:0000256" key="3">
    <source>
        <dbReference type="ARBA" id="ARBA00022833"/>
    </source>
</evidence>
<evidence type="ECO:0000256" key="2">
    <source>
        <dbReference type="ARBA" id="ARBA00022723"/>
    </source>
</evidence>
<dbReference type="InterPro" id="IPR038418">
    <property type="entry name" value="6-PTP_synth/QueD_sf"/>
</dbReference>
<evidence type="ECO:0008006" key="6">
    <source>
        <dbReference type="Google" id="ProtNLM"/>
    </source>
</evidence>
<name>A0A0F9NYB4_9ZZZZ</name>
<evidence type="ECO:0000256" key="1">
    <source>
        <dbReference type="ARBA" id="ARBA00001947"/>
    </source>
</evidence>
<dbReference type="PANTHER" id="PTHR12589">
    <property type="entry name" value="PYRUVOYL TETRAHYDROBIOPTERIN SYNTHASE"/>
    <property type="match status" value="1"/>
</dbReference>